<protein>
    <submittedName>
        <fullName evidence="2">Uncharacterized protein</fullName>
    </submittedName>
</protein>
<feature type="chain" id="PRO_5046769634" evidence="1">
    <location>
        <begin position="35"/>
        <end position="169"/>
    </location>
</feature>
<evidence type="ECO:0000313" key="3">
    <source>
        <dbReference type="Proteomes" id="UP001501035"/>
    </source>
</evidence>
<evidence type="ECO:0000313" key="2">
    <source>
        <dbReference type="EMBL" id="GAA3025123.1"/>
    </source>
</evidence>
<feature type="signal peptide" evidence="1">
    <location>
        <begin position="1"/>
        <end position="34"/>
    </location>
</feature>
<evidence type="ECO:0000256" key="1">
    <source>
        <dbReference type="SAM" id="SignalP"/>
    </source>
</evidence>
<proteinExistence type="predicted"/>
<gene>
    <name evidence="2" type="ORF">GCM10010528_03800</name>
</gene>
<comment type="caution">
    <text evidence="2">The sequence shown here is derived from an EMBL/GenBank/DDBJ whole genome shotgun (WGS) entry which is preliminary data.</text>
</comment>
<organism evidence="2 3">
    <name type="scientific">Gordonia defluvii</name>
    <dbReference type="NCBI Taxonomy" id="283718"/>
    <lineage>
        <taxon>Bacteria</taxon>
        <taxon>Bacillati</taxon>
        <taxon>Actinomycetota</taxon>
        <taxon>Actinomycetes</taxon>
        <taxon>Mycobacteriales</taxon>
        <taxon>Gordoniaceae</taxon>
        <taxon>Gordonia</taxon>
    </lineage>
</organism>
<reference evidence="2 3" key="1">
    <citation type="journal article" date="2019" name="Int. J. Syst. Evol. Microbiol.">
        <title>The Global Catalogue of Microorganisms (GCM) 10K type strain sequencing project: providing services to taxonomists for standard genome sequencing and annotation.</title>
        <authorList>
            <consortium name="The Broad Institute Genomics Platform"/>
            <consortium name="The Broad Institute Genome Sequencing Center for Infectious Disease"/>
            <person name="Wu L."/>
            <person name="Ma J."/>
        </authorList>
    </citation>
    <scope>NUCLEOTIDE SEQUENCE [LARGE SCALE GENOMIC DNA]</scope>
    <source>
        <strain evidence="2 3">JCM 14234</strain>
    </source>
</reference>
<keyword evidence="1" id="KW-0732">Signal</keyword>
<sequence length="169" mass="17774">MKITTTKSTTRICVLATTLAVAATVSIGAGSASATTCSQWAFTGKTNLNQENGWYTGFTANGTKVSAPAVASAYHNRVSWIPFSSMLGDSINQSFGDATYEAARMHGTATGGIVGKKFQMTVKWSNGPVGIYRGAVQSDGYAKGTTYDAKAANVPTDWQVDKPLRCVKA</sequence>
<name>A0ABN3YBV5_9ACTN</name>
<accession>A0ABN3YBV5</accession>
<dbReference type="EMBL" id="BAAAVS010000002">
    <property type="protein sequence ID" value="GAA3025123.1"/>
    <property type="molecule type" value="Genomic_DNA"/>
</dbReference>
<dbReference type="Proteomes" id="UP001501035">
    <property type="component" value="Unassembled WGS sequence"/>
</dbReference>
<dbReference type="RefSeq" id="WP_290714244.1">
    <property type="nucleotide sequence ID" value="NZ_BAAAVS010000002.1"/>
</dbReference>
<keyword evidence="3" id="KW-1185">Reference proteome</keyword>